<keyword evidence="5 13" id="KW-0812">Transmembrane</keyword>
<keyword evidence="16" id="KW-1185">Reference proteome</keyword>
<keyword evidence="7 13" id="KW-1133">Transmembrane helix</keyword>
<keyword evidence="8 13" id="KW-0408">Iron</keyword>
<evidence type="ECO:0000256" key="4">
    <source>
        <dbReference type="ARBA" id="ARBA00022496"/>
    </source>
</evidence>
<keyword evidence="4 13" id="KW-0410">Iron transport</keyword>
<dbReference type="InterPro" id="IPR011640">
    <property type="entry name" value="Fe2_transport_prot_B_C"/>
</dbReference>
<keyword evidence="9" id="KW-0406">Ion transport</keyword>
<keyword evidence="10 13" id="KW-0342">GTP-binding</keyword>
<dbReference type="RefSeq" id="WP_343766958.1">
    <property type="nucleotide sequence ID" value="NZ_BAAAFG010000015.1"/>
</dbReference>
<evidence type="ECO:0000313" key="16">
    <source>
        <dbReference type="Proteomes" id="UP001500507"/>
    </source>
</evidence>
<evidence type="ECO:0000256" key="12">
    <source>
        <dbReference type="NCBIfam" id="TIGR00437"/>
    </source>
</evidence>
<feature type="transmembrane region" description="Helical" evidence="13">
    <location>
        <begin position="510"/>
        <end position="529"/>
    </location>
</feature>
<keyword evidence="6" id="KW-0547">Nucleotide-binding</keyword>
<evidence type="ECO:0000259" key="14">
    <source>
        <dbReference type="PROSITE" id="PS51711"/>
    </source>
</evidence>
<dbReference type="EMBL" id="BAAAFG010000015">
    <property type="protein sequence ID" value="GAA0872862.1"/>
    <property type="molecule type" value="Genomic_DNA"/>
</dbReference>
<dbReference type="Pfam" id="PF07664">
    <property type="entry name" value="FeoB_C"/>
    <property type="match status" value="1"/>
</dbReference>
<proteinExistence type="inferred from homology"/>
<reference evidence="15 16" key="1">
    <citation type="journal article" date="2019" name="Int. J. Syst. Evol. Microbiol.">
        <title>The Global Catalogue of Microorganisms (GCM) 10K type strain sequencing project: providing services to taxonomists for standard genome sequencing and annotation.</title>
        <authorList>
            <consortium name="The Broad Institute Genomics Platform"/>
            <consortium name="The Broad Institute Genome Sequencing Center for Infectious Disease"/>
            <person name="Wu L."/>
            <person name="Ma J."/>
        </authorList>
    </citation>
    <scope>NUCLEOTIDE SEQUENCE [LARGE SCALE GENOMIC DNA]</scope>
    <source>
        <strain evidence="15 16">JCM 16082</strain>
    </source>
</reference>
<evidence type="ECO:0000256" key="9">
    <source>
        <dbReference type="ARBA" id="ARBA00023065"/>
    </source>
</evidence>
<dbReference type="Pfam" id="PF07670">
    <property type="entry name" value="Gate"/>
    <property type="match status" value="2"/>
</dbReference>
<evidence type="ECO:0000256" key="1">
    <source>
        <dbReference type="ARBA" id="ARBA00004651"/>
    </source>
</evidence>
<evidence type="ECO:0000256" key="8">
    <source>
        <dbReference type="ARBA" id="ARBA00023004"/>
    </source>
</evidence>
<dbReference type="PRINTS" id="PR00326">
    <property type="entry name" value="GTP1OBG"/>
</dbReference>
<keyword evidence="3" id="KW-1003">Cell membrane</keyword>
<dbReference type="PANTHER" id="PTHR43185">
    <property type="entry name" value="FERROUS IRON TRANSPORT PROTEIN B"/>
    <property type="match status" value="1"/>
</dbReference>
<dbReference type="InterPro" id="IPR003373">
    <property type="entry name" value="Fe2_transport_prot-B"/>
</dbReference>
<keyword evidence="2 13" id="KW-0813">Transport</keyword>
<feature type="transmembrane region" description="Helical" evidence="13">
    <location>
        <begin position="413"/>
        <end position="439"/>
    </location>
</feature>
<feature type="transmembrane region" description="Helical" evidence="13">
    <location>
        <begin position="678"/>
        <end position="698"/>
    </location>
</feature>
<feature type="transmembrane region" description="Helical" evidence="13">
    <location>
        <begin position="451"/>
        <end position="472"/>
    </location>
</feature>
<feature type="transmembrane region" description="Helical" evidence="13">
    <location>
        <begin position="335"/>
        <end position="359"/>
    </location>
</feature>
<comment type="function">
    <text evidence="13">Probable transporter of a GTP-driven Fe(2+) uptake system.</text>
</comment>
<evidence type="ECO:0000256" key="3">
    <source>
        <dbReference type="ARBA" id="ARBA00022475"/>
    </source>
</evidence>
<feature type="transmembrane region" description="Helical" evidence="13">
    <location>
        <begin position="279"/>
        <end position="297"/>
    </location>
</feature>
<comment type="subcellular location">
    <subcellularLocation>
        <location evidence="13">Cell inner membrane</location>
        <topology evidence="13">Multi-pass membrane protein</topology>
    </subcellularLocation>
    <subcellularLocation>
        <location evidence="1">Cell membrane</location>
        <topology evidence="1">Multi-pass membrane protein</topology>
    </subcellularLocation>
</comment>
<sequence>MPAQINVALIGNPNTGKTSVFNQLTGLNQQVGNYPGITVEKKQGVCKLSRSKKAHIIDLPGTYSLNASSLDESVVIELLLNRNDKDFPDVAVVVSDVENLKRNLLLFTQIKDLNIPTILVINMADRMKRKGISIDIEALEEKLHTKIALVSCRKNQGINELKKLIEDYRNLSTEPCLDFSVIDPDYFNRLRKTFPKQQLYKLWLVITQDVNFGELERRDFKGISDFKTESVSALKRLQQKETIKRYQFINDTLKHTLAIDSASAKDLRSVLDRVLTHKIWGYVIFFVILLTIFQAIYDWSSYPMDFIDLAFSNLSEWIKVTLPPGAFTDLLAEGIVAGLGGIVIFIPQIAFLFLFISVLEESGYMSRVVFLMDRIMRKFGLSGKSVVPLISGTACAIPAVMATRNIENWKERLITILVIPFTTCSARLPVYLIIIALVIPEGSFLGLGYKALTLMLLYLIGFATAVVSAYILNKVLDIRSKQYFVVEMPNYKLPMFKNVAINVVEKTKSFVFGAGKIILAISIVLWVLASYGPGEKFENAEAYITATFDETDMPQEAIDTQIAQYKLEHSYLGIAGKAIEPVVAPLGYDWKIGIAIISSFAAREVFVGTLATIYSVGSEEEETIKNRMAAEVNPILGTPRFNFASGISLLLFYAFAMQCMSTLAIVKTETNSWKWPGLQLVIMTAIAYITALGAYQFLN</sequence>
<organism evidence="15 16">
    <name type="scientific">Gangjinia marincola</name>
    <dbReference type="NCBI Taxonomy" id="578463"/>
    <lineage>
        <taxon>Bacteria</taxon>
        <taxon>Pseudomonadati</taxon>
        <taxon>Bacteroidota</taxon>
        <taxon>Flavobacteriia</taxon>
        <taxon>Flavobacteriales</taxon>
        <taxon>Flavobacteriaceae</taxon>
        <taxon>Gangjinia</taxon>
    </lineage>
</organism>
<dbReference type="PROSITE" id="PS51711">
    <property type="entry name" value="G_FEOB"/>
    <property type="match status" value="1"/>
</dbReference>
<dbReference type="PANTHER" id="PTHR43185:SF1">
    <property type="entry name" value="FE(2+) TRANSPORTER FEOB"/>
    <property type="match status" value="1"/>
</dbReference>
<evidence type="ECO:0000256" key="2">
    <source>
        <dbReference type="ARBA" id="ARBA00022448"/>
    </source>
</evidence>
<evidence type="ECO:0000256" key="10">
    <source>
        <dbReference type="ARBA" id="ARBA00023134"/>
    </source>
</evidence>
<feature type="transmembrane region" description="Helical" evidence="13">
    <location>
        <begin position="643"/>
        <end position="666"/>
    </location>
</feature>
<dbReference type="Proteomes" id="UP001500507">
    <property type="component" value="Unassembled WGS sequence"/>
</dbReference>
<dbReference type="NCBIfam" id="TIGR00437">
    <property type="entry name" value="feoB"/>
    <property type="match status" value="1"/>
</dbReference>
<dbReference type="InterPro" id="IPR030389">
    <property type="entry name" value="G_FEOB_dom"/>
</dbReference>
<feature type="transmembrane region" description="Helical" evidence="13">
    <location>
        <begin position="379"/>
        <end position="401"/>
    </location>
</feature>
<protein>
    <recommendedName>
        <fullName evidence="12 13">Ferrous iron transport protein B</fullName>
    </recommendedName>
</protein>
<evidence type="ECO:0000313" key="15">
    <source>
        <dbReference type="EMBL" id="GAA0872862.1"/>
    </source>
</evidence>
<dbReference type="Gene3D" id="3.40.50.300">
    <property type="entry name" value="P-loop containing nucleotide triphosphate hydrolases"/>
    <property type="match status" value="1"/>
</dbReference>
<evidence type="ECO:0000256" key="7">
    <source>
        <dbReference type="ARBA" id="ARBA00022989"/>
    </source>
</evidence>
<evidence type="ECO:0000256" key="11">
    <source>
        <dbReference type="ARBA" id="ARBA00023136"/>
    </source>
</evidence>
<dbReference type="Pfam" id="PF02421">
    <property type="entry name" value="FeoB_N"/>
    <property type="match status" value="1"/>
</dbReference>
<comment type="similarity">
    <text evidence="13">Belongs to the TRAFAC class TrmE-Era-EngA-EngB-Septin-like GTPase superfamily. FeoB GTPase (TC 9.A.8) family.</text>
</comment>
<evidence type="ECO:0000256" key="6">
    <source>
        <dbReference type="ARBA" id="ARBA00022741"/>
    </source>
</evidence>
<comment type="caution">
    <text evidence="15">The sequence shown here is derived from an EMBL/GenBank/DDBJ whole genome shotgun (WGS) entry which is preliminary data.</text>
</comment>
<gene>
    <name evidence="15" type="primary">feoB</name>
    <name evidence="15" type="ORF">GCM10009117_20090</name>
</gene>
<dbReference type="CDD" id="cd01879">
    <property type="entry name" value="FeoB"/>
    <property type="match status" value="1"/>
</dbReference>
<keyword evidence="11 13" id="KW-0472">Membrane</keyword>
<dbReference type="InterPro" id="IPR027417">
    <property type="entry name" value="P-loop_NTPase"/>
</dbReference>
<name>A0ABN1MIY3_9FLAO</name>
<dbReference type="InterPro" id="IPR050860">
    <property type="entry name" value="FeoB_GTPase"/>
</dbReference>
<dbReference type="InterPro" id="IPR006073">
    <property type="entry name" value="GTP-bd"/>
</dbReference>
<accession>A0ABN1MIY3</accession>
<evidence type="ECO:0000256" key="5">
    <source>
        <dbReference type="ARBA" id="ARBA00022692"/>
    </source>
</evidence>
<dbReference type="InterPro" id="IPR011642">
    <property type="entry name" value="Gate_dom"/>
</dbReference>
<feature type="domain" description="FeoB-type G" evidence="14">
    <location>
        <begin position="4"/>
        <end position="171"/>
    </location>
</feature>
<evidence type="ECO:0000256" key="13">
    <source>
        <dbReference type="RuleBase" id="RU362098"/>
    </source>
</evidence>
<dbReference type="SUPFAM" id="SSF52540">
    <property type="entry name" value="P-loop containing nucleoside triphosphate hydrolases"/>
    <property type="match status" value="1"/>
</dbReference>